<dbReference type="InterPro" id="IPR017517">
    <property type="entry name" value="Maleyloyr_isom"/>
</dbReference>
<dbReference type="Gene3D" id="1.20.120.450">
    <property type="entry name" value="dinb family like domain"/>
    <property type="match status" value="1"/>
</dbReference>
<dbReference type="InterPro" id="IPR034660">
    <property type="entry name" value="DinB/YfiT-like"/>
</dbReference>
<dbReference type="Proteomes" id="UP000320806">
    <property type="component" value="Unassembled WGS sequence"/>
</dbReference>
<reference evidence="2 3" key="1">
    <citation type="submission" date="2019-06" db="EMBL/GenBank/DDBJ databases">
        <title>Sequencing the genomes of 1000 actinobacteria strains.</title>
        <authorList>
            <person name="Klenk H.-P."/>
        </authorList>
    </citation>
    <scope>NUCLEOTIDE SEQUENCE [LARGE SCALE GENOMIC DNA]</scope>
    <source>
        <strain evidence="2 3">DSM 19828</strain>
    </source>
</reference>
<name>A0A542EDW9_9MICO</name>
<dbReference type="GO" id="GO:0046872">
    <property type="term" value="F:metal ion binding"/>
    <property type="evidence" value="ECO:0007669"/>
    <property type="project" value="InterPro"/>
</dbReference>
<comment type="caution">
    <text evidence="2">The sequence shown here is derived from an EMBL/GenBank/DDBJ whole genome shotgun (WGS) entry which is preliminary data.</text>
</comment>
<organism evidence="2 3">
    <name type="scientific">Yimella lutea</name>
    <dbReference type="NCBI Taxonomy" id="587872"/>
    <lineage>
        <taxon>Bacteria</taxon>
        <taxon>Bacillati</taxon>
        <taxon>Actinomycetota</taxon>
        <taxon>Actinomycetes</taxon>
        <taxon>Micrococcales</taxon>
        <taxon>Dermacoccaceae</taxon>
        <taxon>Yimella</taxon>
    </lineage>
</organism>
<dbReference type="EMBL" id="VFMO01000001">
    <property type="protein sequence ID" value="TQJ13466.1"/>
    <property type="molecule type" value="Genomic_DNA"/>
</dbReference>
<sequence length="179" mass="19892">MTQIQQTWTRHEEPFSKVVASVTDWDAASPCEGWSARDVLHHVMETERDFLGNQGHELPAAATAEDPAAAWREHNQAVTDLLGDQSVADKQFDGYFGPTTVGETLARFYGFDLLVHRWDLARSQGTDEQFTDAELDEIDSAVDGFGDHAYVPGIFADPVKVPEDTDRTTKVLARTGRKV</sequence>
<dbReference type="Pfam" id="PF11716">
    <property type="entry name" value="MDMPI_N"/>
    <property type="match status" value="1"/>
</dbReference>
<gene>
    <name evidence="2" type="ORF">FB459_0884</name>
</gene>
<dbReference type="InterPro" id="IPR024344">
    <property type="entry name" value="MDMPI_metal-binding"/>
</dbReference>
<evidence type="ECO:0000259" key="1">
    <source>
        <dbReference type="Pfam" id="PF11716"/>
    </source>
</evidence>
<dbReference type="NCBIfam" id="TIGR03083">
    <property type="entry name" value="maleylpyruvate isomerase family mycothiol-dependent enzyme"/>
    <property type="match status" value="1"/>
</dbReference>
<dbReference type="OrthoDB" id="5185819at2"/>
<accession>A0A542EDW9</accession>
<protein>
    <submittedName>
        <fullName evidence="2">Uncharacterized protein (TIGR03086 family)</fullName>
    </submittedName>
</protein>
<dbReference type="AlphaFoldDB" id="A0A542EDW9"/>
<dbReference type="RefSeq" id="WP_129625237.1">
    <property type="nucleotide sequence ID" value="NZ_BAABCI010000015.1"/>
</dbReference>
<keyword evidence="3" id="KW-1185">Reference proteome</keyword>
<evidence type="ECO:0000313" key="3">
    <source>
        <dbReference type="Proteomes" id="UP000320806"/>
    </source>
</evidence>
<evidence type="ECO:0000313" key="2">
    <source>
        <dbReference type="EMBL" id="TQJ13466.1"/>
    </source>
</evidence>
<dbReference type="SUPFAM" id="SSF109854">
    <property type="entry name" value="DinB/YfiT-like putative metalloenzymes"/>
    <property type="match status" value="1"/>
</dbReference>
<proteinExistence type="predicted"/>
<feature type="domain" description="Mycothiol-dependent maleylpyruvate isomerase metal-binding" evidence="1">
    <location>
        <begin position="18"/>
        <end position="121"/>
    </location>
</feature>